<proteinExistence type="inferred from homology"/>
<keyword evidence="9 10" id="KW-0472">Membrane</keyword>
<feature type="transmembrane region" description="Helical" evidence="10">
    <location>
        <begin position="383"/>
        <end position="409"/>
    </location>
</feature>
<evidence type="ECO:0000256" key="9">
    <source>
        <dbReference type="ARBA" id="ARBA00023136"/>
    </source>
</evidence>
<name>A0ABD6EJP8_9BILA</name>
<comment type="subcellular location">
    <subcellularLocation>
        <location evidence="1">Endosome membrane</location>
        <topology evidence="1">Multi-pass membrane protein</topology>
    </subcellularLocation>
    <subcellularLocation>
        <location evidence="2">Golgi apparatus membrane</location>
        <topology evidence="2">Multi-pass membrane protein</topology>
    </subcellularLocation>
</comment>
<evidence type="ECO:0000259" key="12">
    <source>
        <dbReference type="Pfam" id="PF21883"/>
    </source>
</evidence>
<dbReference type="GO" id="GO:0016055">
    <property type="term" value="P:Wnt signaling pathway"/>
    <property type="evidence" value="ECO:0007669"/>
    <property type="project" value="UniProtKB-KW"/>
</dbReference>
<dbReference type="InterPro" id="IPR053936">
    <property type="entry name" value="WLS_GOLD"/>
</dbReference>
<comment type="caution">
    <text evidence="13">The sequence shown here is derived from an EMBL/GenBank/DDBJ whole genome shotgun (WGS) entry which is preliminary data.</text>
</comment>
<evidence type="ECO:0000256" key="5">
    <source>
        <dbReference type="ARBA" id="ARBA00022687"/>
    </source>
</evidence>
<dbReference type="InterPro" id="IPR009551">
    <property type="entry name" value="Wntless"/>
</dbReference>
<accession>A0ABD6EJP8</accession>
<dbReference type="Proteomes" id="UP001608902">
    <property type="component" value="Unassembled WGS sequence"/>
</dbReference>
<reference evidence="13 14" key="1">
    <citation type="submission" date="2024-08" db="EMBL/GenBank/DDBJ databases">
        <title>Gnathostoma spinigerum genome.</title>
        <authorList>
            <person name="Gonzalez-Bertolin B."/>
            <person name="Monzon S."/>
            <person name="Zaballos A."/>
            <person name="Jimenez P."/>
            <person name="Dekumyoy P."/>
            <person name="Varona S."/>
            <person name="Cuesta I."/>
            <person name="Sumanam S."/>
            <person name="Adisakwattana P."/>
            <person name="Gasser R.B."/>
            <person name="Hernandez-Gonzalez A."/>
            <person name="Young N.D."/>
            <person name="Perteguer M.J."/>
        </authorList>
    </citation>
    <scope>NUCLEOTIDE SEQUENCE [LARGE SCALE GENOMIC DNA]</scope>
    <source>
        <strain evidence="13">AL3</strain>
        <tissue evidence="13">Liver</tissue>
    </source>
</reference>
<dbReference type="Pfam" id="PF21883">
    <property type="entry name" value="WLS_GOLD"/>
    <property type="match status" value="1"/>
</dbReference>
<dbReference type="AlphaFoldDB" id="A0ABD6EJP8"/>
<dbReference type="InterPro" id="IPR047843">
    <property type="entry name" value="WLS-like_TM"/>
</dbReference>
<evidence type="ECO:0000256" key="8">
    <source>
        <dbReference type="ARBA" id="ARBA00023034"/>
    </source>
</evidence>
<keyword evidence="14" id="KW-1185">Reference proteome</keyword>
<keyword evidence="6 10" id="KW-0812">Transmembrane</keyword>
<evidence type="ECO:0000256" key="1">
    <source>
        <dbReference type="ARBA" id="ARBA00004337"/>
    </source>
</evidence>
<keyword evidence="8" id="KW-0333">Golgi apparatus</keyword>
<organism evidence="13 14">
    <name type="scientific">Gnathostoma spinigerum</name>
    <dbReference type="NCBI Taxonomy" id="75299"/>
    <lineage>
        <taxon>Eukaryota</taxon>
        <taxon>Metazoa</taxon>
        <taxon>Ecdysozoa</taxon>
        <taxon>Nematoda</taxon>
        <taxon>Chromadorea</taxon>
        <taxon>Rhabditida</taxon>
        <taxon>Spirurina</taxon>
        <taxon>Gnathostomatomorpha</taxon>
        <taxon>Gnathostomatoidea</taxon>
        <taxon>Gnathostomatidae</taxon>
        <taxon>Gnathostoma</taxon>
    </lineage>
</organism>
<keyword evidence="5" id="KW-0879">Wnt signaling pathway</keyword>
<dbReference type="GO" id="GO:0000139">
    <property type="term" value="C:Golgi membrane"/>
    <property type="evidence" value="ECO:0007669"/>
    <property type="project" value="UniProtKB-SubCell"/>
</dbReference>
<evidence type="ECO:0000313" key="14">
    <source>
        <dbReference type="Proteomes" id="UP001608902"/>
    </source>
</evidence>
<dbReference type="EMBL" id="JBGFUD010001597">
    <property type="protein sequence ID" value="MFH4976500.1"/>
    <property type="molecule type" value="Genomic_DNA"/>
</dbReference>
<evidence type="ECO:0000256" key="4">
    <source>
        <dbReference type="ARBA" id="ARBA00022473"/>
    </source>
</evidence>
<feature type="transmembrane region" description="Helical" evidence="10">
    <location>
        <begin position="314"/>
        <end position="332"/>
    </location>
</feature>
<feature type="transmembrane region" description="Helical" evidence="10">
    <location>
        <begin position="481"/>
        <end position="503"/>
    </location>
</feature>
<evidence type="ECO:0000256" key="3">
    <source>
        <dbReference type="ARBA" id="ARBA00008148"/>
    </source>
</evidence>
<dbReference type="GO" id="GO:0010008">
    <property type="term" value="C:endosome membrane"/>
    <property type="evidence" value="ECO:0007669"/>
    <property type="project" value="UniProtKB-SubCell"/>
</dbReference>
<evidence type="ECO:0000256" key="10">
    <source>
        <dbReference type="SAM" id="Phobius"/>
    </source>
</evidence>
<dbReference type="PANTHER" id="PTHR13449:SF2">
    <property type="entry name" value="PROTEIN WNTLESS HOMOLOG"/>
    <property type="match status" value="1"/>
</dbReference>
<keyword evidence="4" id="KW-0217">Developmental protein</keyword>
<evidence type="ECO:0008006" key="15">
    <source>
        <dbReference type="Google" id="ProtNLM"/>
    </source>
</evidence>
<feature type="domain" description="Wntless-like transmembrane" evidence="11">
    <location>
        <begin position="235"/>
        <end position="509"/>
    </location>
</feature>
<protein>
    <recommendedName>
        <fullName evidence="15">Protein wntless</fullName>
    </recommendedName>
</protein>
<feature type="domain" description="Wntless GOLD" evidence="12">
    <location>
        <begin position="49"/>
        <end position="234"/>
    </location>
</feature>
<dbReference type="Pfam" id="PF06664">
    <property type="entry name" value="WLS-like_TM"/>
    <property type="match status" value="1"/>
</dbReference>
<dbReference type="PANTHER" id="PTHR13449">
    <property type="entry name" value="INTEGRAL MEMBRANE PROTEIN GPR177"/>
    <property type="match status" value="1"/>
</dbReference>
<evidence type="ECO:0000256" key="2">
    <source>
        <dbReference type="ARBA" id="ARBA00004653"/>
    </source>
</evidence>
<keyword evidence="7 10" id="KW-1133">Transmembrane helix</keyword>
<evidence type="ECO:0000256" key="7">
    <source>
        <dbReference type="ARBA" id="ARBA00022989"/>
    </source>
</evidence>
<feature type="transmembrane region" description="Helical" evidence="10">
    <location>
        <begin position="14"/>
        <end position="35"/>
    </location>
</feature>
<evidence type="ECO:0000313" key="13">
    <source>
        <dbReference type="EMBL" id="MFH4976500.1"/>
    </source>
</evidence>
<sequence>MSGTVVENLSTKKLLHLCCCLFILLIIFFLLGAFLSPQPSSSMEFILLKCIDREGGQNPNSWFYLRPPHCDIIHDLDHYTPKTNDMRDIVFVAQMPHQREGVTLEYSAWFQFLLGLLEVDIEYDSKFDLVENANLMLEVRLGYQVNTDKPGVWHEMISTNITRKLECIPPEPRNDGHLYSCQSIDLFELGSNPYPFYLINIRLPVDPVLCRHDPKGPNCAIGRIKDLRLIAIHQNGGFTAVWLWMKTFVTPFVIIAVCWYWRRIGALNRRPYLIEYSIFTLGLSLAILDFPMEWISLWTRTPLMLLLGDIRQGLFYSILLCFWLIFTGEHLIDDTSRNNLASYWRNLTSVIVASGSLLVYDMAERGMQLSNPFFSIWASEFGSALAYTAVYIAAFCAFLYFFFLTYKVIKVWLTIKSKRAGQLYKTNENRRLKVEAVLYRFKFLMFFTLICAAFTIASYIMKQYGETQMHNADSDDSLLMHSTSAFFTGTFGMWNIYVVLLLAMYAPSHKQYSNATLLNEETTDLMDGTNMEASSLTTFVKPATD</sequence>
<gene>
    <name evidence="13" type="ORF">AB6A40_003209</name>
</gene>
<comment type="similarity">
    <text evidence="3">Belongs to the wntless family.</text>
</comment>
<feature type="transmembrane region" description="Helical" evidence="10">
    <location>
        <begin position="273"/>
        <end position="294"/>
    </location>
</feature>
<feature type="transmembrane region" description="Helical" evidence="10">
    <location>
        <begin position="241"/>
        <end position="261"/>
    </location>
</feature>
<evidence type="ECO:0000256" key="6">
    <source>
        <dbReference type="ARBA" id="ARBA00022692"/>
    </source>
</evidence>
<feature type="transmembrane region" description="Helical" evidence="10">
    <location>
        <begin position="441"/>
        <end position="461"/>
    </location>
</feature>
<feature type="transmembrane region" description="Helical" evidence="10">
    <location>
        <begin position="344"/>
        <end position="363"/>
    </location>
</feature>
<evidence type="ECO:0000259" key="11">
    <source>
        <dbReference type="Pfam" id="PF06664"/>
    </source>
</evidence>